<feature type="domain" description="DAGKc" evidence="1">
    <location>
        <begin position="4"/>
        <end position="124"/>
    </location>
</feature>
<dbReference type="SUPFAM" id="SSF111331">
    <property type="entry name" value="NAD kinase/diacylglycerol kinase-like"/>
    <property type="match status" value="1"/>
</dbReference>
<evidence type="ECO:0000313" key="2">
    <source>
        <dbReference type="EMBL" id="OGL97842.1"/>
    </source>
</evidence>
<dbReference type="InterPro" id="IPR001206">
    <property type="entry name" value="Diacylglycerol_kinase_cat_dom"/>
</dbReference>
<protein>
    <recommendedName>
        <fullName evidence="1">DAGKc domain-containing protein</fullName>
    </recommendedName>
</protein>
<reference evidence="2 3" key="1">
    <citation type="journal article" date="2016" name="Nat. Commun.">
        <title>Thousands of microbial genomes shed light on interconnected biogeochemical processes in an aquifer system.</title>
        <authorList>
            <person name="Anantharaman K."/>
            <person name="Brown C.T."/>
            <person name="Hug L.A."/>
            <person name="Sharon I."/>
            <person name="Castelle C.J."/>
            <person name="Probst A.J."/>
            <person name="Thomas B.C."/>
            <person name="Singh A."/>
            <person name="Wilkins M.J."/>
            <person name="Karaoz U."/>
            <person name="Brodie E.L."/>
            <person name="Williams K.H."/>
            <person name="Hubbard S.S."/>
            <person name="Banfield J.F."/>
        </authorList>
    </citation>
    <scope>NUCLEOTIDE SEQUENCE [LARGE SCALE GENOMIC DNA]</scope>
</reference>
<dbReference type="EMBL" id="MGFD01000035">
    <property type="protein sequence ID" value="OGL97842.1"/>
    <property type="molecule type" value="Genomic_DNA"/>
</dbReference>
<organism evidence="2 3">
    <name type="scientific">Candidatus Uhrbacteria bacterium RIFOXYB2_FULL_45_11</name>
    <dbReference type="NCBI Taxonomy" id="1802421"/>
    <lineage>
        <taxon>Bacteria</taxon>
        <taxon>Candidatus Uhriibacteriota</taxon>
    </lineage>
</organism>
<dbReference type="STRING" id="1802421.A2318_03315"/>
<dbReference type="Proteomes" id="UP000177331">
    <property type="component" value="Unassembled WGS sequence"/>
</dbReference>
<dbReference type="AlphaFoldDB" id="A0A1F7W4V6"/>
<dbReference type="Pfam" id="PF00781">
    <property type="entry name" value="DAGK_cat"/>
    <property type="match status" value="1"/>
</dbReference>
<evidence type="ECO:0000259" key="1">
    <source>
        <dbReference type="Pfam" id="PF00781"/>
    </source>
</evidence>
<dbReference type="Gene3D" id="3.40.50.10330">
    <property type="entry name" value="Probable inorganic polyphosphate/atp-NAD kinase, domain 1"/>
    <property type="match status" value="1"/>
</dbReference>
<sequence length="325" mass="36447">MNQIIVMNPFARHLRKDKTLRSRLLALVHRKTAIIETQTVQALIETLEQLSVTHTSLKNVAVYIIGGDGTFNQVLNWVMTLPQENRPLLMPVGGGQFNFMTKFVGLKSTDPSVNLAEIFSGRIHTETKSWRPVCVTDSYTHEKRYGAVIGNGILCDFVEWYEEMGKGDLLDVLKLIGIVISDFGKNMLRGRHGRIKPIQGTLFVDGVKLPCTEYAAIMAATVPEFMPTCKPFRAPTVPNAFSTYAYWGNFTPLALSVPFIWRGLKSPLTDPCAVNTNAQEIRIHTTDPRLLIDGDIHLWQSKKQPHARTLTFTHGPEIQLLHAVV</sequence>
<evidence type="ECO:0000313" key="3">
    <source>
        <dbReference type="Proteomes" id="UP000177331"/>
    </source>
</evidence>
<gene>
    <name evidence="2" type="ORF">A2318_03315</name>
</gene>
<name>A0A1F7W4V6_9BACT</name>
<dbReference type="GO" id="GO:0016301">
    <property type="term" value="F:kinase activity"/>
    <property type="evidence" value="ECO:0007669"/>
    <property type="project" value="InterPro"/>
</dbReference>
<dbReference type="InterPro" id="IPR016064">
    <property type="entry name" value="NAD/diacylglycerol_kinase_sf"/>
</dbReference>
<comment type="caution">
    <text evidence="2">The sequence shown here is derived from an EMBL/GenBank/DDBJ whole genome shotgun (WGS) entry which is preliminary data.</text>
</comment>
<dbReference type="InterPro" id="IPR017438">
    <property type="entry name" value="ATP-NAD_kinase_N"/>
</dbReference>
<accession>A0A1F7W4V6</accession>
<proteinExistence type="predicted"/>